<organism evidence="2 3">
    <name type="scientific">Helianthus annuus</name>
    <name type="common">Common sunflower</name>
    <dbReference type="NCBI Taxonomy" id="4232"/>
    <lineage>
        <taxon>Eukaryota</taxon>
        <taxon>Viridiplantae</taxon>
        <taxon>Streptophyta</taxon>
        <taxon>Embryophyta</taxon>
        <taxon>Tracheophyta</taxon>
        <taxon>Spermatophyta</taxon>
        <taxon>Magnoliopsida</taxon>
        <taxon>eudicotyledons</taxon>
        <taxon>Gunneridae</taxon>
        <taxon>Pentapetalae</taxon>
        <taxon>asterids</taxon>
        <taxon>campanulids</taxon>
        <taxon>Asterales</taxon>
        <taxon>Asteraceae</taxon>
        <taxon>Asteroideae</taxon>
        <taxon>Heliantheae alliance</taxon>
        <taxon>Heliantheae</taxon>
        <taxon>Helianthus</taxon>
    </lineage>
</organism>
<keyword evidence="3" id="KW-1185">Reference proteome</keyword>
<reference evidence="2" key="2">
    <citation type="submission" date="2020-06" db="EMBL/GenBank/DDBJ databases">
        <title>Helianthus annuus Genome sequencing and assembly Release 2.</title>
        <authorList>
            <person name="Gouzy J."/>
            <person name="Langlade N."/>
            <person name="Munos S."/>
        </authorList>
    </citation>
    <scope>NUCLEOTIDE SEQUENCE</scope>
    <source>
        <tissue evidence="2">Leaves</tissue>
    </source>
</reference>
<evidence type="ECO:0000256" key="1">
    <source>
        <dbReference type="SAM" id="SignalP"/>
    </source>
</evidence>
<name>A0A9K3E0R2_HELAN</name>
<proteinExistence type="predicted"/>
<gene>
    <name evidence="2" type="ORF">HanXRQr2_Chr15g0693961</name>
</gene>
<accession>A0A9K3E0R2</accession>
<dbReference type="Proteomes" id="UP000215914">
    <property type="component" value="Unassembled WGS sequence"/>
</dbReference>
<evidence type="ECO:0000313" key="2">
    <source>
        <dbReference type="EMBL" id="KAF5764598.1"/>
    </source>
</evidence>
<feature type="signal peptide" evidence="1">
    <location>
        <begin position="1"/>
        <end position="25"/>
    </location>
</feature>
<dbReference type="AlphaFoldDB" id="A0A9K3E0R2"/>
<keyword evidence="1" id="KW-0732">Signal</keyword>
<evidence type="ECO:0000313" key="3">
    <source>
        <dbReference type="Proteomes" id="UP000215914"/>
    </source>
</evidence>
<feature type="chain" id="PRO_5039903963" evidence="1">
    <location>
        <begin position="26"/>
        <end position="52"/>
    </location>
</feature>
<reference evidence="2" key="1">
    <citation type="journal article" date="2017" name="Nature">
        <title>The sunflower genome provides insights into oil metabolism, flowering and Asterid evolution.</title>
        <authorList>
            <person name="Badouin H."/>
            <person name="Gouzy J."/>
            <person name="Grassa C.J."/>
            <person name="Murat F."/>
            <person name="Staton S.E."/>
            <person name="Cottret L."/>
            <person name="Lelandais-Briere C."/>
            <person name="Owens G.L."/>
            <person name="Carrere S."/>
            <person name="Mayjonade B."/>
            <person name="Legrand L."/>
            <person name="Gill N."/>
            <person name="Kane N.C."/>
            <person name="Bowers J.E."/>
            <person name="Hubner S."/>
            <person name="Bellec A."/>
            <person name="Berard A."/>
            <person name="Berges H."/>
            <person name="Blanchet N."/>
            <person name="Boniface M.C."/>
            <person name="Brunel D."/>
            <person name="Catrice O."/>
            <person name="Chaidir N."/>
            <person name="Claudel C."/>
            <person name="Donnadieu C."/>
            <person name="Faraut T."/>
            <person name="Fievet G."/>
            <person name="Helmstetter N."/>
            <person name="King M."/>
            <person name="Knapp S.J."/>
            <person name="Lai Z."/>
            <person name="Le Paslier M.C."/>
            <person name="Lippi Y."/>
            <person name="Lorenzon L."/>
            <person name="Mandel J.R."/>
            <person name="Marage G."/>
            <person name="Marchand G."/>
            <person name="Marquand E."/>
            <person name="Bret-Mestries E."/>
            <person name="Morien E."/>
            <person name="Nambeesan S."/>
            <person name="Nguyen T."/>
            <person name="Pegot-Espagnet P."/>
            <person name="Pouilly N."/>
            <person name="Raftis F."/>
            <person name="Sallet E."/>
            <person name="Schiex T."/>
            <person name="Thomas J."/>
            <person name="Vandecasteele C."/>
            <person name="Vares D."/>
            <person name="Vear F."/>
            <person name="Vautrin S."/>
            <person name="Crespi M."/>
            <person name="Mangin B."/>
            <person name="Burke J.M."/>
            <person name="Salse J."/>
            <person name="Munos S."/>
            <person name="Vincourt P."/>
            <person name="Rieseberg L.H."/>
            <person name="Langlade N.B."/>
        </authorList>
    </citation>
    <scope>NUCLEOTIDE SEQUENCE</scope>
    <source>
        <tissue evidence="2">Leaves</tissue>
    </source>
</reference>
<comment type="caution">
    <text evidence="2">The sequence shown here is derived from an EMBL/GenBank/DDBJ whole genome shotgun (WGS) entry which is preliminary data.</text>
</comment>
<sequence>MSFTRSFRLWLCFLILSPFSIVSQAHIVEERPLLLNQAAHIKTSQINIVMTI</sequence>
<dbReference type="Gramene" id="mRNA:HanXRQr2_Chr15g0693961">
    <property type="protein sequence ID" value="mRNA:HanXRQr2_Chr15g0693961"/>
    <property type="gene ID" value="HanXRQr2_Chr15g0693961"/>
</dbReference>
<dbReference type="EMBL" id="MNCJ02000330">
    <property type="protein sequence ID" value="KAF5764598.1"/>
    <property type="molecule type" value="Genomic_DNA"/>
</dbReference>
<protein>
    <submittedName>
        <fullName evidence="2">Uncharacterized protein</fullName>
    </submittedName>
</protein>